<organism evidence="2 3">
    <name type="scientific">Candidatus Anaerostipes excrementavium</name>
    <dbReference type="NCBI Taxonomy" id="2838463"/>
    <lineage>
        <taxon>Bacteria</taxon>
        <taxon>Bacillati</taxon>
        <taxon>Bacillota</taxon>
        <taxon>Clostridia</taxon>
        <taxon>Lachnospirales</taxon>
        <taxon>Lachnospiraceae</taxon>
        <taxon>Anaerostipes</taxon>
    </lineage>
</organism>
<evidence type="ECO:0000313" key="3">
    <source>
        <dbReference type="Proteomes" id="UP000886721"/>
    </source>
</evidence>
<keyword evidence="1" id="KW-0812">Transmembrane</keyword>
<comment type="caution">
    <text evidence="2">The sequence shown here is derived from an EMBL/GenBank/DDBJ whole genome shotgun (WGS) entry which is preliminary data.</text>
</comment>
<feature type="transmembrane region" description="Helical" evidence="1">
    <location>
        <begin position="28"/>
        <end position="44"/>
    </location>
</feature>
<proteinExistence type="predicted"/>
<accession>A0A9D1WWD2</accession>
<dbReference type="Proteomes" id="UP000886721">
    <property type="component" value="Unassembled WGS sequence"/>
</dbReference>
<dbReference type="AlphaFoldDB" id="A0A9D1WWD2"/>
<evidence type="ECO:0000256" key="1">
    <source>
        <dbReference type="SAM" id="Phobius"/>
    </source>
</evidence>
<reference evidence="2" key="2">
    <citation type="submission" date="2021-04" db="EMBL/GenBank/DDBJ databases">
        <authorList>
            <person name="Gilroy R."/>
        </authorList>
    </citation>
    <scope>NUCLEOTIDE SEQUENCE</scope>
    <source>
        <strain evidence="2">CHK191-13928</strain>
    </source>
</reference>
<gene>
    <name evidence="2" type="ORF">H9735_09705</name>
</gene>
<keyword evidence="1" id="KW-0472">Membrane</keyword>
<sequence length="45" mass="5176">MKRVWAIALWFFGIGLLTGLFISHDFTQIVVCILCGIVGYCLFFY</sequence>
<keyword evidence="1" id="KW-1133">Transmembrane helix</keyword>
<dbReference type="EMBL" id="DXEM01000031">
    <property type="protein sequence ID" value="HIX68373.1"/>
    <property type="molecule type" value="Genomic_DNA"/>
</dbReference>
<feature type="transmembrane region" description="Helical" evidence="1">
    <location>
        <begin position="5"/>
        <end position="22"/>
    </location>
</feature>
<evidence type="ECO:0000313" key="2">
    <source>
        <dbReference type="EMBL" id="HIX68373.1"/>
    </source>
</evidence>
<protein>
    <submittedName>
        <fullName evidence="2">Uncharacterized protein</fullName>
    </submittedName>
</protein>
<reference evidence="2" key="1">
    <citation type="journal article" date="2021" name="PeerJ">
        <title>Extensive microbial diversity within the chicken gut microbiome revealed by metagenomics and culture.</title>
        <authorList>
            <person name="Gilroy R."/>
            <person name="Ravi A."/>
            <person name="Getino M."/>
            <person name="Pursley I."/>
            <person name="Horton D.L."/>
            <person name="Alikhan N.F."/>
            <person name="Baker D."/>
            <person name="Gharbi K."/>
            <person name="Hall N."/>
            <person name="Watson M."/>
            <person name="Adriaenssens E.M."/>
            <person name="Foster-Nyarko E."/>
            <person name="Jarju S."/>
            <person name="Secka A."/>
            <person name="Antonio M."/>
            <person name="Oren A."/>
            <person name="Chaudhuri R.R."/>
            <person name="La Ragione R."/>
            <person name="Hildebrand F."/>
            <person name="Pallen M.J."/>
        </authorList>
    </citation>
    <scope>NUCLEOTIDE SEQUENCE</scope>
    <source>
        <strain evidence="2">CHK191-13928</strain>
    </source>
</reference>
<name>A0A9D1WWD2_9FIRM</name>